<dbReference type="CDD" id="cd19086">
    <property type="entry name" value="AKR_AKR11C1"/>
    <property type="match status" value="1"/>
</dbReference>
<keyword evidence="3" id="KW-1185">Reference proteome</keyword>
<proteinExistence type="predicted"/>
<dbReference type="AlphaFoldDB" id="A0A847R5I9"/>
<dbReference type="RefSeq" id="WP_168822259.1">
    <property type="nucleotide sequence ID" value="NZ_CP073013.1"/>
</dbReference>
<feature type="domain" description="NADP-dependent oxidoreductase" evidence="1">
    <location>
        <begin position="16"/>
        <end position="312"/>
    </location>
</feature>
<evidence type="ECO:0000259" key="1">
    <source>
        <dbReference type="Pfam" id="PF00248"/>
    </source>
</evidence>
<organism evidence="2 3">
    <name type="scientific">Marinomonas profundi</name>
    <dbReference type="NCBI Taxonomy" id="2726122"/>
    <lineage>
        <taxon>Bacteria</taxon>
        <taxon>Pseudomonadati</taxon>
        <taxon>Pseudomonadota</taxon>
        <taxon>Gammaproteobacteria</taxon>
        <taxon>Oceanospirillales</taxon>
        <taxon>Oceanospirillaceae</taxon>
        <taxon>Marinomonas</taxon>
    </lineage>
</organism>
<accession>A0A847R5I9</accession>
<comment type="caution">
    <text evidence="2">The sequence shown here is derived from an EMBL/GenBank/DDBJ whole genome shotgun (WGS) entry which is preliminary data.</text>
</comment>
<dbReference type="EMBL" id="JABAEK010000001">
    <property type="protein sequence ID" value="NLQ16287.1"/>
    <property type="molecule type" value="Genomic_DNA"/>
</dbReference>
<dbReference type="InterPro" id="IPR023210">
    <property type="entry name" value="NADP_OxRdtase_dom"/>
</dbReference>
<evidence type="ECO:0000313" key="3">
    <source>
        <dbReference type="Proteomes" id="UP000586067"/>
    </source>
</evidence>
<gene>
    <name evidence="2" type="ORF">HGG82_01450</name>
</gene>
<dbReference type="PANTHER" id="PTHR43312:SF1">
    <property type="entry name" value="NADP-DEPENDENT OXIDOREDUCTASE DOMAIN-CONTAINING PROTEIN"/>
    <property type="match status" value="1"/>
</dbReference>
<dbReference type="Gene3D" id="3.20.20.100">
    <property type="entry name" value="NADP-dependent oxidoreductase domain"/>
    <property type="match status" value="1"/>
</dbReference>
<dbReference type="Proteomes" id="UP000586067">
    <property type="component" value="Unassembled WGS sequence"/>
</dbReference>
<protein>
    <submittedName>
        <fullName evidence="2">Aldo/keto reductase</fullName>
    </submittedName>
</protein>
<sequence length="326" mass="35420">MKTRTLGKTGFEVSEVGLGCWQLGNDFGPVEDKEATTILQTAVDEGIHFFDTADVYGGGLSEQRIGQWRNTLSKSPIIATKVGRDAALYPNGYSKAAVKKSLQASAKRLGVETIDLAQLHCVPRDVLFSGDILAWMEDLKKEGVVQHFGASVEMLDEATFCCAHPELASLQILFNVFRQDAVESLLPLAEKNNVGIIVRLPLASGLLSGKMSLDHRFDEHDHRSYNKDGAAFHVGETFNGIPFEKGVALVEALKAKLPEGQNILDVSLRWILDQPQVSSIIAGASRSSQVTRNAAASALPPLSSELHALLTDFYRAEVRGHIRGGI</sequence>
<evidence type="ECO:0000313" key="2">
    <source>
        <dbReference type="EMBL" id="NLQ16287.1"/>
    </source>
</evidence>
<dbReference type="InterPro" id="IPR053135">
    <property type="entry name" value="AKR2_Oxidoreductase"/>
</dbReference>
<dbReference type="PANTHER" id="PTHR43312">
    <property type="entry name" value="D-THREO-ALDOSE 1-DEHYDROGENASE"/>
    <property type="match status" value="1"/>
</dbReference>
<reference evidence="2 3" key="1">
    <citation type="submission" date="2020-04" db="EMBL/GenBank/DDBJ databases">
        <title>Marinomonas sp. M1K-6 isolated from the deep seawater of the Mariana Trench.</title>
        <authorList>
            <person name="Li Y."/>
        </authorList>
    </citation>
    <scope>NUCLEOTIDE SEQUENCE [LARGE SCALE GENOMIC DNA]</scope>
    <source>
        <strain evidence="2 3">M1K-6</strain>
    </source>
</reference>
<dbReference type="InterPro" id="IPR036812">
    <property type="entry name" value="NAD(P)_OxRdtase_dom_sf"/>
</dbReference>
<dbReference type="Pfam" id="PF00248">
    <property type="entry name" value="Aldo_ket_red"/>
    <property type="match status" value="1"/>
</dbReference>
<name>A0A847R5I9_9GAMM</name>
<dbReference type="SUPFAM" id="SSF51430">
    <property type="entry name" value="NAD(P)-linked oxidoreductase"/>
    <property type="match status" value="1"/>
</dbReference>